<proteinExistence type="predicted"/>
<gene>
    <name evidence="1" type="ORF">METZ01_LOCUS428699</name>
</gene>
<accession>A0A382XYW0</accession>
<evidence type="ECO:0000313" key="1">
    <source>
        <dbReference type="EMBL" id="SVD75845.1"/>
    </source>
</evidence>
<organism evidence="1">
    <name type="scientific">marine metagenome</name>
    <dbReference type="NCBI Taxonomy" id="408172"/>
    <lineage>
        <taxon>unclassified sequences</taxon>
        <taxon>metagenomes</taxon>
        <taxon>ecological metagenomes</taxon>
    </lineage>
</organism>
<protein>
    <submittedName>
        <fullName evidence="1">Uncharacterized protein</fullName>
    </submittedName>
</protein>
<name>A0A382XYW0_9ZZZZ</name>
<dbReference type="EMBL" id="UINC01171332">
    <property type="protein sequence ID" value="SVD75845.1"/>
    <property type="molecule type" value="Genomic_DNA"/>
</dbReference>
<dbReference type="AlphaFoldDB" id="A0A382XYW0"/>
<feature type="non-terminal residue" evidence="1">
    <location>
        <position position="98"/>
    </location>
</feature>
<sequence>MEIKLPSYNLFFDAEKAQLDFFGENFFPRPYIFENDTIKIVILGNPVVDGSYNNQFIVDHFIKNNSLEINFLKEIKGEFLFFCLDKSRKNLFIANDRF</sequence>
<reference evidence="1" key="1">
    <citation type="submission" date="2018-05" db="EMBL/GenBank/DDBJ databases">
        <authorList>
            <person name="Lanie J.A."/>
            <person name="Ng W.-L."/>
            <person name="Kazmierczak K.M."/>
            <person name="Andrzejewski T.M."/>
            <person name="Davidsen T.M."/>
            <person name="Wayne K.J."/>
            <person name="Tettelin H."/>
            <person name="Glass J.I."/>
            <person name="Rusch D."/>
            <person name="Podicherti R."/>
            <person name="Tsui H.-C.T."/>
            <person name="Winkler M.E."/>
        </authorList>
    </citation>
    <scope>NUCLEOTIDE SEQUENCE</scope>
</reference>